<dbReference type="EMBL" id="AQPN01000136">
    <property type="protein sequence ID" value="EOR93007.1"/>
    <property type="molecule type" value="Genomic_DNA"/>
</dbReference>
<accession>R9GME0</accession>
<keyword evidence="2" id="KW-1185">Reference proteome</keyword>
<sequence>MQVVCLLFFLDRPFKSLFYPVNIHGNSVDNLYLDVKKV</sequence>
<dbReference type="Proteomes" id="UP000014174">
    <property type="component" value="Unassembled WGS sequence"/>
</dbReference>
<gene>
    <name evidence="1" type="ORF">ADIARSV_3807</name>
</gene>
<evidence type="ECO:0000313" key="2">
    <source>
        <dbReference type="Proteomes" id="UP000014174"/>
    </source>
</evidence>
<proteinExistence type="predicted"/>
<protein>
    <submittedName>
        <fullName evidence="1">Uncharacterized protein</fullName>
    </submittedName>
</protein>
<dbReference type="AlphaFoldDB" id="R9GME0"/>
<comment type="caution">
    <text evidence="1">The sequence shown here is derived from an EMBL/GenBank/DDBJ whole genome shotgun (WGS) entry which is preliminary data.</text>
</comment>
<organism evidence="1 2">
    <name type="scientific">Arcticibacter svalbardensis MN12-7</name>
    <dbReference type="NCBI Taxonomy" id="1150600"/>
    <lineage>
        <taxon>Bacteria</taxon>
        <taxon>Pseudomonadati</taxon>
        <taxon>Bacteroidota</taxon>
        <taxon>Sphingobacteriia</taxon>
        <taxon>Sphingobacteriales</taxon>
        <taxon>Sphingobacteriaceae</taxon>
        <taxon>Arcticibacter</taxon>
    </lineage>
</organism>
<name>R9GME0_9SPHI</name>
<reference evidence="1 2" key="1">
    <citation type="journal article" date="2013" name="Genome Announc.">
        <title>Draft Genome Sequence of Arcticibacter svalbardensis Strain MN12-7T, a Member of the Family Sphingobacteriaceae Isolated from an Arctic Soil Sample.</title>
        <authorList>
            <person name="Shivaji S."/>
            <person name="Ara S."/>
            <person name="Prasad S."/>
            <person name="Manasa B.P."/>
            <person name="Begum Z."/>
            <person name="Singh A."/>
            <person name="Kumar Pinnaka A."/>
        </authorList>
    </citation>
    <scope>NUCLEOTIDE SEQUENCE [LARGE SCALE GENOMIC DNA]</scope>
    <source>
        <strain evidence="1 2">MN12-7</strain>
    </source>
</reference>
<evidence type="ECO:0000313" key="1">
    <source>
        <dbReference type="EMBL" id="EOR93007.1"/>
    </source>
</evidence>